<dbReference type="PANTHER" id="PTHR30061:SF50">
    <property type="entry name" value="MALTOSE_MALTODEXTRIN-BINDING PERIPLASMIC PROTEIN"/>
    <property type="match status" value="1"/>
</dbReference>
<sequence length="418" mass="46616">MKERKILLLFISLLVTLFIVGCSGDSMSSKDSGGGKENSEGKEEILLWHYYTGSEEILVDLQEKFNESQDDIELNLEYIPFSDMKKQLAIGSAGDTLPDLIISDTVDNASLASMGVLEDITDRIDEWGQTDKFLKGPMDSTVFKGRNYGLPITSNALGLFYNKAKLEEAGISEPPSNWNELKESANKLTTESQKGIGISAVKSEESTFQFYPFLYSAGGNYKELGDEKAIDALRLIDDLMEKGFMSQDVLNSTQDDLTRKFSAGEIGMMVNGPWIIDRLKEESPDLDFGITPIPKNERFSSVLGGDNMALIKDGNVDAAWKFMTWLLEPEQLEEFAVGTGYFPPRKDVLNQSDYWKNDEHLSEFIPIMETAEARGPSPEWPEISEAIQNAIQEALTDTKTPKEALEDASTKVQEITQE</sequence>
<reference evidence="5 6" key="1">
    <citation type="submission" date="2022-04" db="EMBL/GenBank/DDBJ databases">
        <title>Halobacillus sp. isolated from saltern.</title>
        <authorList>
            <person name="Won M."/>
            <person name="Lee C.-M."/>
            <person name="Woen H.-Y."/>
            <person name="Kwon S.-W."/>
        </authorList>
    </citation>
    <scope>NUCLEOTIDE SEQUENCE [LARGE SCALE GENOMIC DNA]</scope>
    <source>
        <strain evidence="5 6">SSTM10-2</strain>
    </source>
</reference>
<evidence type="ECO:0000256" key="4">
    <source>
        <dbReference type="SAM" id="MobiDB-lite"/>
    </source>
</evidence>
<evidence type="ECO:0000313" key="5">
    <source>
        <dbReference type="EMBL" id="UOQ91824.1"/>
    </source>
</evidence>
<dbReference type="PROSITE" id="PS01037">
    <property type="entry name" value="SBP_BACTERIAL_1"/>
    <property type="match status" value="1"/>
</dbReference>
<dbReference type="EMBL" id="CP095074">
    <property type="protein sequence ID" value="UOQ91824.1"/>
    <property type="molecule type" value="Genomic_DNA"/>
</dbReference>
<dbReference type="PROSITE" id="PS51257">
    <property type="entry name" value="PROKAR_LIPOPROTEIN"/>
    <property type="match status" value="1"/>
</dbReference>
<feature type="region of interest" description="Disordered" evidence="4">
    <location>
        <begin position="396"/>
        <end position="418"/>
    </location>
</feature>
<keyword evidence="3" id="KW-0732">Signal</keyword>
<proteinExistence type="inferred from homology"/>
<dbReference type="Proteomes" id="UP000831880">
    <property type="component" value="Chromosome"/>
</dbReference>
<evidence type="ECO:0000313" key="6">
    <source>
        <dbReference type="Proteomes" id="UP000831880"/>
    </source>
</evidence>
<dbReference type="Pfam" id="PF13416">
    <property type="entry name" value="SBP_bac_8"/>
    <property type="match status" value="1"/>
</dbReference>
<feature type="compositionally biased region" description="Basic and acidic residues" evidence="4">
    <location>
        <begin position="399"/>
        <end position="409"/>
    </location>
</feature>
<evidence type="ECO:0000256" key="1">
    <source>
        <dbReference type="ARBA" id="ARBA00008520"/>
    </source>
</evidence>
<organism evidence="5 6">
    <name type="scientific">Halobacillus shinanisalinarum</name>
    <dbReference type="NCBI Taxonomy" id="2932258"/>
    <lineage>
        <taxon>Bacteria</taxon>
        <taxon>Bacillati</taxon>
        <taxon>Bacillota</taxon>
        <taxon>Bacilli</taxon>
        <taxon>Bacillales</taxon>
        <taxon>Bacillaceae</taxon>
        <taxon>Halobacillus</taxon>
    </lineage>
</organism>
<keyword evidence="2" id="KW-0813">Transport</keyword>
<dbReference type="RefSeq" id="WP_244751435.1">
    <property type="nucleotide sequence ID" value="NZ_CP095074.1"/>
</dbReference>
<dbReference type="SUPFAM" id="SSF53850">
    <property type="entry name" value="Periplasmic binding protein-like II"/>
    <property type="match status" value="1"/>
</dbReference>
<evidence type="ECO:0000256" key="3">
    <source>
        <dbReference type="ARBA" id="ARBA00022729"/>
    </source>
</evidence>
<dbReference type="PANTHER" id="PTHR30061">
    <property type="entry name" value="MALTOSE-BINDING PERIPLASMIC PROTEIN"/>
    <property type="match status" value="1"/>
</dbReference>
<comment type="similarity">
    <text evidence="1">Belongs to the bacterial solute-binding protein 1 family.</text>
</comment>
<dbReference type="InterPro" id="IPR006059">
    <property type="entry name" value="SBP"/>
</dbReference>
<dbReference type="CDD" id="cd14748">
    <property type="entry name" value="PBP2_UgpB"/>
    <property type="match status" value="1"/>
</dbReference>
<keyword evidence="6" id="KW-1185">Reference proteome</keyword>
<evidence type="ECO:0000256" key="2">
    <source>
        <dbReference type="ARBA" id="ARBA00022448"/>
    </source>
</evidence>
<name>A0ABY4GUX9_9BACI</name>
<accession>A0ABY4GUX9</accession>
<protein>
    <submittedName>
        <fullName evidence="5">ABC transporter substrate-binding protein</fullName>
    </submittedName>
</protein>
<dbReference type="InterPro" id="IPR006061">
    <property type="entry name" value="SBP_1_CS"/>
</dbReference>
<gene>
    <name evidence="5" type="ORF">MUO14_15005</name>
</gene>
<dbReference type="Gene3D" id="3.40.190.10">
    <property type="entry name" value="Periplasmic binding protein-like II"/>
    <property type="match status" value="2"/>
</dbReference>